<keyword evidence="2" id="KW-0812">Transmembrane</keyword>
<feature type="transmembrane region" description="Helical" evidence="2">
    <location>
        <begin position="40"/>
        <end position="60"/>
    </location>
</feature>
<feature type="transmembrane region" description="Helical" evidence="2">
    <location>
        <begin position="94"/>
        <end position="115"/>
    </location>
</feature>
<dbReference type="OrthoDB" id="9814731at2"/>
<accession>A0A1Q8QXF2</accession>
<evidence type="ECO:0000313" key="4">
    <source>
        <dbReference type="EMBL" id="OLN32013.1"/>
    </source>
</evidence>
<dbReference type="PANTHER" id="PTHR22911">
    <property type="entry name" value="ACYL-MALONYL CONDENSING ENZYME-RELATED"/>
    <property type="match status" value="1"/>
</dbReference>
<dbReference type="AlphaFoldDB" id="A0A1Q8QXF2"/>
<sequence>MIVTDSSNLSKERPRALLLLAGIATMWSLGGLLIKSVNANPLAIAGSRSAIAVVLLLLVLKKPKMTWSFAQVGAALAYAATSLLFVTATKTTTAANAVLLQFTAPIYVALFSAWLLKEKTKLLDWITVFLVMGGMVLFFLDNLSTKSILGNGIGAASGVTFAFFTIFMRMQKDGSPLESILLGNILTAAIGLPFLSQSVPDASGWLYLVILGVVQLGIPYILYSRAIKHVTALEAILIPVIEPLLNPVWVFLMLGEAPGLLAMIGGFIVLSAITVRCGIAALPSSTKEVISSYGSCHRQQ</sequence>
<feature type="transmembrane region" description="Helical" evidence="2">
    <location>
        <begin position="235"/>
        <end position="254"/>
    </location>
</feature>
<dbReference type="GO" id="GO:0016020">
    <property type="term" value="C:membrane"/>
    <property type="evidence" value="ECO:0007669"/>
    <property type="project" value="InterPro"/>
</dbReference>
<evidence type="ECO:0000313" key="5">
    <source>
        <dbReference type="Proteomes" id="UP000186102"/>
    </source>
</evidence>
<proteinExistence type="inferred from homology"/>
<feature type="transmembrane region" description="Helical" evidence="2">
    <location>
        <begin position="67"/>
        <end position="88"/>
    </location>
</feature>
<dbReference type="SUPFAM" id="SSF103481">
    <property type="entry name" value="Multidrug resistance efflux transporter EmrE"/>
    <property type="match status" value="2"/>
</dbReference>
<feature type="transmembrane region" description="Helical" evidence="2">
    <location>
        <begin position="180"/>
        <end position="199"/>
    </location>
</feature>
<feature type="transmembrane region" description="Helical" evidence="2">
    <location>
        <begin position="16"/>
        <end position="34"/>
    </location>
</feature>
<keyword evidence="2" id="KW-1133">Transmembrane helix</keyword>
<feature type="transmembrane region" description="Helical" evidence="2">
    <location>
        <begin position="205"/>
        <end position="223"/>
    </location>
</feature>
<reference evidence="4 5" key="1">
    <citation type="submission" date="2016-09" db="EMBL/GenBank/DDBJ databases">
        <title>Complete genome of Desulfosporosinus sp. OL.</title>
        <authorList>
            <person name="Mardanov A."/>
            <person name="Beletsky A."/>
            <person name="Panova A."/>
            <person name="Karnachuk O."/>
            <person name="Ravin N."/>
        </authorList>
    </citation>
    <scope>NUCLEOTIDE SEQUENCE [LARGE SCALE GENOMIC DNA]</scope>
    <source>
        <strain evidence="4 5">OL</strain>
    </source>
</reference>
<organism evidence="4 5">
    <name type="scientific">Desulfosporosinus metallidurans</name>
    <dbReference type="NCBI Taxonomy" id="1888891"/>
    <lineage>
        <taxon>Bacteria</taxon>
        <taxon>Bacillati</taxon>
        <taxon>Bacillota</taxon>
        <taxon>Clostridia</taxon>
        <taxon>Eubacteriales</taxon>
        <taxon>Desulfitobacteriaceae</taxon>
        <taxon>Desulfosporosinus</taxon>
    </lineage>
</organism>
<feature type="domain" description="EamA" evidence="3">
    <location>
        <begin position="153"/>
        <end position="274"/>
    </location>
</feature>
<comment type="caution">
    <text evidence="4">The sequence shown here is derived from an EMBL/GenBank/DDBJ whole genome shotgun (WGS) entry which is preliminary data.</text>
</comment>
<keyword evidence="2" id="KW-0472">Membrane</keyword>
<name>A0A1Q8QXF2_9FIRM</name>
<evidence type="ECO:0000256" key="2">
    <source>
        <dbReference type="SAM" id="Phobius"/>
    </source>
</evidence>
<feature type="transmembrane region" description="Helical" evidence="2">
    <location>
        <begin position="122"/>
        <end position="140"/>
    </location>
</feature>
<dbReference type="PANTHER" id="PTHR22911:SF79">
    <property type="entry name" value="MOBA-LIKE NTP TRANSFERASE DOMAIN-CONTAINING PROTEIN"/>
    <property type="match status" value="1"/>
</dbReference>
<keyword evidence="5" id="KW-1185">Reference proteome</keyword>
<dbReference type="Proteomes" id="UP000186102">
    <property type="component" value="Unassembled WGS sequence"/>
</dbReference>
<evidence type="ECO:0000259" key="3">
    <source>
        <dbReference type="Pfam" id="PF00892"/>
    </source>
</evidence>
<dbReference type="EMBL" id="MLBF01000012">
    <property type="protein sequence ID" value="OLN32013.1"/>
    <property type="molecule type" value="Genomic_DNA"/>
</dbReference>
<feature type="transmembrane region" description="Helical" evidence="2">
    <location>
        <begin position="152"/>
        <end position="168"/>
    </location>
</feature>
<dbReference type="RefSeq" id="WP_075364747.1">
    <property type="nucleotide sequence ID" value="NZ_MLBF01000012.1"/>
</dbReference>
<feature type="domain" description="EamA" evidence="3">
    <location>
        <begin position="16"/>
        <end position="139"/>
    </location>
</feature>
<dbReference type="Pfam" id="PF00892">
    <property type="entry name" value="EamA"/>
    <property type="match status" value="2"/>
</dbReference>
<dbReference type="InterPro" id="IPR037185">
    <property type="entry name" value="EmrE-like"/>
</dbReference>
<comment type="similarity">
    <text evidence="1">Belongs to the EamA transporter family.</text>
</comment>
<gene>
    <name evidence="4" type="ORF">DSOL_2106</name>
</gene>
<dbReference type="InterPro" id="IPR000620">
    <property type="entry name" value="EamA_dom"/>
</dbReference>
<protein>
    <submittedName>
        <fullName evidence="4">Putative membrane protein</fullName>
    </submittedName>
</protein>
<evidence type="ECO:0000256" key="1">
    <source>
        <dbReference type="ARBA" id="ARBA00007362"/>
    </source>
</evidence>
<feature type="transmembrane region" description="Helical" evidence="2">
    <location>
        <begin position="260"/>
        <end position="282"/>
    </location>
</feature>